<evidence type="ECO:0008006" key="4">
    <source>
        <dbReference type="Google" id="ProtNLM"/>
    </source>
</evidence>
<feature type="compositionally biased region" description="Basic residues" evidence="1">
    <location>
        <begin position="40"/>
        <end position="53"/>
    </location>
</feature>
<evidence type="ECO:0000256" key="1">
    <source>
        <dbReference type="SAM" id="MobiDB-lite"/>
    </source>
</evidence>
<accession>A0AAD8SPK9</accession>
<dbReference type="Proteomes" id="UP001231189">
    <property type="component" value="Unassembled WGS sequence"/>
</dbReference>
<keyword evidence="3" id="KW-1185">Reference proteome</keyword>
<comment type="caution">
    <text evidence="2">The sequence shown here is derived from an EMBL/GenBank/DDBJ whole genome shotgun (WGS) entry which is preliminary data.</text>
</comment>
<evidence type="ECO:0000313" key="3">
    <source>
        <dbReference type="Proteomes" id="UP001231189"/>
    </source>
</evidence>
<sequence>MRRPGGVQARGIDGRRTRGIAITALTEMASGKRGNAASQRKAKKERTQRRTAKSKLSMKLLVDTKAQRVLYAEAGKEVVDFLFSVLALPLGRVAGLLHTQAGSMSGSVGNLYESVHELDGSYMCRDDAKAALVTPPAGGKLHQLVPGPGFVQGVLTYTVMDDLKVAPMSSISAVTLLNSFGITNIASLQEKTVELGHVERLGILRASLRSKKVLTDVFLGKKNKKRKAKDAFRHEAATRVVRRIAAWPGPWRPWHVSSRPCAACCFRRASFTACERVFRHRAGIVPGWRK</sequence>
<dbReference type="EMBL" id="JAUUTY010000003">
    <property type="protein sequence ID" value="KAK1661640.1"/>
    <property type="molecule type" value="Genomic_DNA"/>
</dbReference>
<gene>
    <name evidence="2" type="ORF">QYE76_049799</name>
</gene>
<dbReference type="AlphaFoldDB" id="A0AAD8SPK9"/>
<evidence type="ECO:0000313" key="2">
    <source>
        <dbReference type="EMBL" id="KAK1661640.1"/>
    </source>
</evidence>
<protein>
    <recommendedName>
        <fullName evidence="4">DUF674 family protein</fullName>
    </recommendedName>
</protein>
<dbReference type="PANTHER" id="PTHR33103">
    <property type="entry name" value="OS01G0153900 PROTEIN"/>
    <property type="match status" value="1"/>
</dbReference>
<reference evidence="2" key="1">
    <citation type="submission" date="2023-07" db="EMBL/GenBank/DDBJ databases">
        <title>A chromosome-level genome assembly of Lolium multiflorum.</title>
        <authorList>
            <person name="Chen Y."/>
            <person name="Copetti D."/>
            <person name="Kolliker R."/>
            <person name="Studer B."/>
        </authorList>
    </citation>
    <scope>NUCLEOTIDE SEQUENCE</scope>
    <source>
        <strain evidence="2">02402/16</strain>
        <tissue evidence="2">Leaf</tissue>
    </source>
</reference>
<dbReference type="InterPro" id="IPR007750">
    <property type="entry name" value="DUF674"/>
</dbReference>
<name>A0AAD8SPK9_LOLMU</name>
<feature type="region of interest" description="Disordered" evidence="1">
    <location>
        <begin position="31"/>
        <end position="53"/>
    </location>
</feature>
<dbReference type="PANTHER" id="PTHR33103:SF112">
    <property type="match status" value="1"/>
</dbReference>
<dbReference type="Pfam" id="PF05056">
    <property type="entry name" value="DUF674"/>
    <property type="match status" value="2"/>
</dbReference>
<proteinExistence type="predicted"/>
<organism evidence="2 3">
    <name type="scientific">Lolium multiflorum</name>
    <name type="common">Italian ryegrass</name>
    <name type="synonym">Lolium perenne subsp. multiflorum</name>
    <dbReference type="NCBI Taxonomy" id="4521"/>
    <lineage>
        <taxon>Eukaryota</taxon>
        <taxon>Viridiplantae</taxon>
        <taxon>Streptophyta</taxon>
        <taxon>Embryophyta</taxon>
        <taxon>Tracheophyta</taxon>
        <taxon>Spermatophyta</taxon>
        <taxon>Magnoliopsida</taxon>
        <taxon>Liliopsida</taxon>
        <taxon>Poales</taxon>
        <taxon>Poaceae</taxon>
        <taxon>BOP clade</taxon>
        <taxon>Pooideae</taxon>
        <taxon>Poodae</taxon>
        <taxon>Poeae</taxon>
        <taxon>Poeae Chloroplast Group 2 (Poeae type)</taxon>
        <taxon>Loliodinae</taxon>
        <taxon>Loliinae</taxon>
        <taxon>Lolium</taxon>
    </lineage>
</organism>